<dbReference type="PANTHER" id="PTHR42085">
    <property type="entry name" value="F-BOX DOMAIN-CONTAINING PROTEIN"/>
    <property type="match status" value="1"/>
</dbReference>
<dbReference type="EMBL" id="AMGV01000001">
    <property type="protein sequence ID" value="KEF62873.1"/>
    <property type="molecule type" value="Genomic_DNA"/>
</dbReference>
<evidence type="ECO:0008006" key="4">
    <source>
        <dbReference type="Google" id="ProtNLM"/>
    </source>
</evidence>
<protein>
    <recommendedName>
        <fullName evidence="4">F-box domain-containing protein</fullName>
    </recommendedName>
</protein>
<organism evidence="2 3">
    <name type="scientific">Exophiala aquamarina CBS 119918</name>
    <dbReference type="NCBI Taxonomy" id="1182545"/>
    <lineage>
        <taxon>Eukaryota</taxon>
        <taxon>Fungi</taxon>
        <taxon>Dikarya</taxon>
        <taxon>Ascomycota</taxon>
        <taxon>Pezizomycotina</taxon>
        <taxon>Eurotiomycetes</taxon>
        <taxon>Chaetothyriomycetidae</taxon>
        <taxon>Chaetothyriales</taxon>
        <taxon>Herpotrichiellaceae</taxon>
        <taxon>Exophiala</taxon>
    </lineage>
</organism>
<evidence type="ECO:0000313" key="2">
    <source>
        <dbReference type="EMBL" id="KEF62873.1"/>
    </source>
</evidence>
<proteinExistence type="predicted"/>
<dbReference type="GeneID" id="25275797"/>
<keyword evidence="3" id="KW-1185">Reference proteome</keyword>
<feature type="region of interest" description="Disordered" evidence="1">
    <location>
        <begin position="1"/>
        <end position="21"/>
    </location>
</feature>
<dbReference type="VEuPathDB" id="FungiDB:A1O9_00846"/>
<dbReference type="PANTHER" id="PTHR42085:SF2">
    <property type="entry name" value="F-BOX DOMAIN-CONTAINING PROTEIN"/>
    <property type="match status" value="1"/>
</dbReference>
<evidence type="ECO:0000313" key="3">
    <source>
        <dbReference type="Proteomes" id="UP000027920"/>
    </source>
</evidence>
<name>A0A072PU60_9EURO</name>
<evidence type="ECO:0000256" key="1">
    <source>
        <dbReference type="SAM" id="MobiDB-lite"/>
    </source>
</evidence>
<comment type="caution">
    <text evidence="2">The sequence shown here is derived from an EMBL/GenBank/DDBJ whole genome shotgun (WGS) entry which is preliminary data.</text>
</comment>
<dbReference type="AlphaFoldDB" id="A0A072PU60"/>
<sequence>MPKAKTARSKRARPTPYSKPLATASSSILKVSPNGQKPFPFLDLPLELRLSIYAYFLHMTTFYLPCLRLPLTSVPHCPTRSQAEVDAIQDSARDDESISKTRKSLNLVCLQITAEWSPLFYETTNSIVHASKRKLGFRPKHMVFDPYCNPWNFANDFLRVLHPSKLVMIKRIAYDIRPGNLDSFEDFPKLLTKHIDRISALEQITLHSYTYGLVDHGFLRFGYFPMDVWRTSPWRHRWEHIEQRFLGIGRKNHTVHAKKNGAGVLQGWNATRKLTVHLASPRDRYLTVRGVDVVFKKAGAATTETELPTIMLLWKGLAWE</sequence>
<dbReference type="InterPro" id="IPR038883">
    <property type="entry name" value="AN11006-like"/>
</dbReference>
<gene>
    <name evidence="2" type="ORF">A1O9_00846</name>
</gene>
<dbReference type="OrthoDB" id="4121009at2759"/>
<reference evidence="2 3" key="1">
    <citation type="submission" date="2013-03" db="EMBL/GenBank/DDBJ databases">
        <title>The Genome Sequence of Exophiala aquamarina CBS 119918.</title>
        <authorList>
            <consortium name="The Broad Institute Genomics Platform"/>
            <person name="Cuomo C."/>
            <person name="de Hoog S."/>
            <person name="Gorbushina A."/>
            <person name="Walker B."/>
            <person name="Young S.K."/>
            <person name="Zeng Q."/>
            <person name="Gargeya S."/>
            <person name="Fitzgerald M."/>
            <person name="Haas B."/>
            <person name="Abouelleil A."/>
            <person name="Allen A.W."/>
            <person name="Alvarado L."/>
            <person name="Arachchi H.M."/>
            <person name="Berlin A.M."/>
            <person name="Chapman S.B."/>
            <person name="Gainer-Dewar J."/>
            <person name="Goldberg J."/>
            <person name="Griggs A."/>
            <person name="Gujja S."/>
            <person name="Hansen M."/>
            <person name="Howarth C."/>
            <person name="Imamovic A."/>
            <person name="Ireland A."/>
            <person name="Larimer J."/>
            <person name="McCowan C."/>
            <person name="Murphy C."/>
            <person name="Pearson M."/>
            <person name="Poon T.W."/>
            <person name="Priest M."/>
            <person name="Roberts A."/>
            <person name="Saif S."/>
            <person name="Shea T."/>
            <person name="Sisk P."/>
            <person name="Sykes S."/>
            <person name="Wortman J."/>
            <person name="Nusbaum C."/>
            <person name="Birren B."/>
        </authorList>
    </citation>
    <scope>NUCLEOTIDE SEQUENCE [LARGE SCALE GENOMIC DNA]</scope>
    <source>
        <strain evidence="2 3">CBS 119918</strain>
    </source>
</reference>
<accession>A0A072PU60</accession>
<feature type="compositionally biased region" description="Basic residues" evidence="1">
    <location>
        <begin position="1"/>
        <end position="13"/>
    </location>
</feature>
<dbReference type="HOGENOM" id="CLU_1057809_0_0_1"/>
<dbReference type="RefSeq" id="XP_013265463.1">
    <property type="nucleotide sequence ID" value="XM_013410009.1"/>
</dbReference>
<dbReference type="Proteomes" id="UP000027920">
    <property type="component" value="Unassembled WGS sequence"/>
</dbReference>